<evidence type="ECO:0008006" key="5">
    <source>
        <dbReference type="Google" id="ProtNLM"/>
    </source>
</evidence>
<accession>A5AZ15</accession>
<evidence type="ECO:0000259" key="2">
    <source>
        <dbReference type="Pfam" id="PF00078"/>
    </source>
</evidence>
<dbReference type="Pfam" id="PF17919">
    <property type="entry name" value="RT_RNaseH_2"/>
    <property type="match status" value="1"/>
</dbReference>
<dbReference type="InterPro" id="IPR000477">
    <property type="entry name" value="RT_dom"/>
</dbReference>
<dbReference type="Gene3D" id="3.10.10.10">
    <property type="entry name" value="HIV Type 1 Reverse Transcriptase, subunit A, domain 1"/>
    <property type="match status" value="2"/>
</dbReference>
<dbReference type="PANTHER" id="PTHR48475:SF1">
    <property type="entry name" value="RNASE H TYPE-1 DOMAIN-CONTAINING PROTEIN"/>
    <property type="match status" value="1"/>
</dbReference>
<dbReference type="GO" id="GO:0004519">
    <property type="term" value="F:endonuclease activity"/>
    <property type="evidence" value="ECO:0007669"/>
    <property type="project" value="UniProtKB-KW"/>
</dbReference>
<dbReference type="InterPro" id="IPR043128">
    <property type="entry name" value="Rev_trsase/Diguanyl_cyclase"/>
</dbReference>
<dbReference type="InterPro" id="IPR041577">
    <property type="entry name" value="RT_RNaseH_2"/>
</dbReference>
<dbReference type="EMBL" id="AM440841">
    <property type="protein sequence ID" value="CAN65063.1"/>
    <property type="molecule type" value="Genomic_DNA"/>
</dbReference>
<gene>
    <name evidence="4" type="ORF">VITISV_005472</name>
</gene>
<dbReference type="Pfam" id="PF00078">
    <property type="entry name" value="RVT_1"/>
    <property type="match status" value="1"/>
</dbReference>
<feature type="region of interest" description="Disordered" evidence="1">
    <location>
        <begin position="1"/>
        <end position="54"/>
    </location>
</feature>
<evidence type="ECO:0000313" key="4">
    <source>
        <dbReference type="EMBL" id="CAN65063.1"/>
    </source>
</evidence>
<sequence length="1303" mass="146265">MESVERGLEAAQEIGSQQSRPPVVQDETPHDLLPSPPPPPVPMAPQTSPYMLHGHSEVTPPVVAQATIVDDVHACMDRIEQCMRTEESVSSFISRWREKIAEIVDRPSERDQIQMVLRILQPRIARHVVGVPFADFGSLVLALYDVEDGISRGLWTDSSPSDVKGKKPFEGQRSIDGPGHETDRCTALRHAIQDLIDQGLVHLGQPSVTQNPLPTYATHAVPPLAGGIHFLDFVDSDDYICMLAPKEASVQTTIVEPPTFMRYSVQTLFVLVPDIEEVQTPHVDVSQTPEVQYILRGGRVLRQPPPTVARPLEGTYAPEKVRAEDDEILRQLQSTQAHISIWSLLASFSTHRDALTRVLSQIRVDTTTTLEGLIHMMTAGRATCIIFSDDDLPLEGSDHTRPLYISVGYSNPEMEDFCRDFVTMSFDQHGSTMVLDMMRDMSYLLGMGLGQRQHEPSKFMTIPDHDVPFGLEFIPTEVYYRYMARLRKERVRARLTHTPFDYLIRPCTMNLLDYFVRASEPLTHSDMIIGGLSTTQEAELQRLVHQLRLSDGALGMSTTTLIAPASPDHMSLMTLYFPDEIDEHRTFPEVGDIVDGAAPHDEYIDEMLALSLSQIEESVQPGLASPFDLFEVSAIEIAEEILTSPAPESGEDVMASSDLFDSHVGIVEGASDFVDPPSSFDILSGFVSRSDIVHDSSSMDLSTFEYLPVSRDIALSAPSSPISQILDIADETAQHDSDDDLSSASDSDLIDQRVSPAVGDTEIVDFSTADHPRELRIRSDLSTDERDGLIQLLRSYLDVFAWSYEDMPGLDLSIFQHCLPLLPHARPVKQKLRRLHPRWSLQVKEEIQKQLIVGFLSVVEYPEWLANVVLVPKKNGKILMAPEDMEKTSFITEWGTYCYKVMPFGLKNAGATYQRATTTLFHDMMHRDVEVYVDDMIVKSRDRSDHLAALEGFFKRIRQFKLRLNPKKCTFGVTSRKLLGYMVSKRGIEVDPDKIRAILDMPAPRTERECQRAFERIREYLLSPPVLAPPTPGRPLLLYLLVSDVALGCMLAQLDDSYKDRAIYYLSKRMLDYETRYVMIERYCLALVWATHRLRHYMTEYSVHLISRLNPQRYLFDRPTLVGRIMRWLVLLTEFDIHYVTQKSIRGSIVADHLASLPVSDGRAIDDHFPDEDVAALTSLSGWRMYFDGTANHSGYGVGVLLISPHGDHIPRSVHLAFSDRHPATNNIVEYEASEMRGQVAVELARHGGGWMLMTCSKDAQWSRSVACGGRQNRGVIGMGLRGRDNWSGGGGNAGNNRVGGSR</sequence>
<dbReference type="GO" id="GO:0003964">
    <property type="term" value="F:RNA-directed DNA polymerase activity"/>
    <property type="evidence" value="ECO:0007669"/>
    <property type="project" value="UniProtKB-KW"/>
</dbReference>
<feature type="domain" description="Reverse transcriptase" evidence="2">
    <location>
        <begin position="881"/>
        <end position="982"/>
    </location>
</feature>
<protein>
    <recommendedName>
        <fullName evidence="5">Retrovirus-related Pol polyprotein from transposon 17.6</fullName>
    </recommendedName>
</protein>
<dbReference type="CDD" id="cd09274">
    <property type="entry name" value="RNase_HI_RT_Ty3"/>
    <property type="match status" value="1"/>
</dbReference>
<proteinExistence type="predicted"/>
<dbReference type="PANTHER" id="PTHR48475">
    <property type="entry name" value="RIBONUCLEASE H"/>
    <property type="match status" value="1"/>
</dbReference>
<feature type="domain" description="Reverse transcriptase/retrotransposon-derived protein RNase H-like" evidence="3">
    <location>
        <begin position="1008"/>
        <end position="1103"/>
    </location>
</feature>
<dbReference type="GO" id="GO:0016787">
    <property type="term" value="F:hydrolase activity"/>
    <property type="evidence" value="ECO:0007669"/>
    <property type="project" value="UniProtKB-KW"/>
</dbReference>
<feature type="region of interest" description="Disordered" evidence="1">
    <location>
        <begin position="158"/>
        <end position="181"/>
    </location>
</feature>
<dbReference type="InterPro" id="IPR043502">
    <property type="entry name" value="DNA/RNA_pol_sf"/>
</dbReference>
<dbReference type="SUPFAM" id="SSF56672">
    <property type="entry name" value="DNA/RNA polymerases"/>
    <property type="match status" value="1"/>
</dbReference>
<organism evidence="4">
    <name type="scientific">Vitis vinifera</name>
    <name type="common">Grape</name>
    <dbReference type="NCBI Taxonomy" id="29760"/>
    <lineage>
        <taxon>Eukaryota</taxon>
        <taxon>Viridiplantae</taxon>
        <taxon>Streptophyta</taxon>
        <taxon>Embryophyta</taxon>
        <taxon>Tracheophyta</taxon>
        <taxon>Spermatophyta</taxon>
        <taxon>Magnoliopsida</taxon>
        <taxon>eudicotyledons</taxon>
        <taxon>Gunneridae</taxon>
        <taxon>Pentapetalae</taxon>
        <taxon>rosids</taxon>
        <taxon>Vitales</taxon>
        <taxon>Vitaceae</taxon>
        <taxon>Viteae</taxon>
        <taxon>Vitis</taxon>
    </lineage>
</organism>
<reference evidence="4" key="1">
    <citation type="journal article" date="2007" name="PLoS ONE">
        <title>The first genome sequence of an elite grapevine cultivar (Pinot noir Vitis vinifera L.): coping with a highly heterozygous genome.</title>
        <authorList>
            <person name="Velasco R."/>
            <person name="Zharkikh A."/>
            <person name="Troggio M."/>
            <person name="Cartwright D.A."/>
            <person name="Cestaro A."/>
            <person name="Pruss D."/>
            <person name="Pindo M."/>
            <person name="FitzGerald L.M."/>
            <person name="Vezzulli S."/>
            <person name="Reid J."/>
            <person name="Malacarne G."/>
            <person name="Iliev D."/>
            <person name="Coppola G."/>
            <person name="Wardell B."/>
            <person name="Micheletti D."/>
            <person name="Macalma T."/>
            <person name="Facci M."/>
            <person name="Mitchell J.T."/>
            <person name="Perazzolli M."/>
            <person name="Eldredge G."/>
            <person name="Gatto P."/>
            <person name="Oyzerski R."/>
            <person name="Moretto M."/>
            <person name="Gutin N."/>
            <person name="Stefanini M."/>
            <person name="Chen Y."/>
            <person name="Segala C."/>
            <person name="Davenport C."/>
            <person name="Dematte L."/>
            <person name="Mraz A."/>
            <person name="Battilana J."/>
            <person name="Stormo K."/>
            <person name="Costa F."/>
            <person name="Tao Q."/>
            <person name="Si-Ammour A."/>
            <person name="Harkins T."/>
            <person name="Lackey A."/>
            <person name="Perbost C."/>
            <person name="Taillon B."/>
            <person name="Stella A."/>
            <person name="Solovyev V."/>
            <person name="Fawcett J.A."/>
            <person name="Sterck L."/>
            <person name="Vandepoele K."/>
            <person name="Grando S.M."/>
            <person name="Toppo S."/>
            <person name="Moser C."/>
            <person name="Lanchbury J."/>
            <person name="Bogden R."/>
            <person name="Skolnick M."/>
            <person name="Sgaramella V."/>
            <person name="Bhatnagar S.K."/>
            <person name="Fontana P."/>
            <person name="Gutin A."/>
            <person name="Van de Peer Y."/>
            <person name="Salamini F."/>
            <person name="Viola R."/>
        </authorList>
    </citation>
    <scope>NUCLEOTIDE SEQUENCE</scope>
</reference>
<evidence type="ECO:0000259" key="3">
    <source>
        <dbReference type="Pfam" id="PF17919"/>
    </source>
</evidence>
<name>A5AZ15_VITVI</name>
<dbReference type="CDD" id="cd01647">
    <property type="entry name" value="RT_LTR"/>
    <property type="match status" value="1"/>
</dbReference>
<feature type="compositionally biased region" description="Pro residues" evidence="1">
    <location>
        <begin position="34"/>
        <end position="43"/>
    </location>
</feature>
<dbReference type="Gene3D" id="3.30.70.270">
    <property type="match status" value="1"/>
</dbReference>
<evidence type="ECO:0000256" key="1">
    <source>
        <dbReference type="SAM" id="MobiDB-lite"/>
    </source>
</evidence>